<dbReference type="Pfam" id="PF00358">
    <property type="entry name" value="PTS_EIIA_1"/>
    <property type="match status" value="1"/>
</dbReference>
<evidence type="ECO:0000256" key="2">
    <source>
        <dbReference type="ARBA" id="ARBA00022448"/>
    </source>
</evidence>
<dbReference type="NCBIfam" id="TIGR00826">
    <property type="entry name" value="EIIB_glc"/>
    <property type="match status" value="1"/>
</dbReference>
<feature type="transmembrane region" description="Helical" evidence="12">
    <location>
        <begin position="77"/>
        <end position="98"/>
    </location>
</feature>
<dbReference type="GO" id="GO:0008982">
    <property type="term" value="F:protein-N(PI)-phosphohistidine-sugar phosphotransferase activity"/>
    <property type="evidence" value="ECO:0007669"/>
    <property type="project" value="InterPro"/>
</dbReference>
<feature type="transmembrane region" description="Helical" evidence="12">
    <location>
        <begin position="337"/>
        <end position="354"/>
    </location>
</feature>
<dbReference type="SUPFAM" id="SSF55604">
    <property type="entry name" value="Glucose permease domain IIB"/>
    <property type="match status" value="1"/>
</dbReference>
<keyword evidence="10 12" id="KW-0472">Membrane</keyword>
<accession>A0A942Z7S2</accession>
<dbReference type="PROSITE" id="PS51093">
    <property type="entry name" value="PTS_EIIA_TYPE_1"/>
    <property type="match status" value="1"/>
</dbReference>
<name>A0A942Z7S2_9FIRM</name>
<feature type="domain" description="PTS EIIB type-1" evidence="14">
    <location>
        <begin position="406"/>
        <end position="488"/>
    </location>
</feature>
<dbReference type="RefSeq" id="WP_203365177.1">
    <property type="nucleotide sequence ID" value="NZ_WSFT01000014.1"/>
</dbReference>
<dbReference type="GO" id="GO:0090563">
    <property type="term" value="F:protein-phosphocysteine-sugar phosphotransferase activity"/>
    <property type="evidence" value="ECO:0007669"/>
    <property type="project" value="TreeGrafter"/>
</dbReference>
<evidence type="ECO:0000256" key="10">
    <source>
        <dbReference type="ARBA" id="ARBA00023136"/>
    </source>
</evidence>
<dbReference type="Proteomes" id="UP000724672">
    <property type="component" value="Unassembled WGS sequence"/>
</dbReference>
<dbReference type="PROSITE" id="PS51098">
    <property type="entry name" value="PTS_EIIB_TYPE_1"/>
    <property type="match status" value="1"/>
</dbReference>
<feature type="transmembrane region" description="Helical" evidence="12">
    <location>
        <begin position="307"/>
        <end position="330"/>
    </location>
</feature>
<dbReference type="GO" id="GO:0005886">
    <property type="term" value="C:plasma membrane"/>
    <property type="evidence" value="ECO:0007669"/>
    <property type="project" value="UniProtKB-SubCell"/>
</dbReference>
<evidence type="ECO:0000256" key="4">
    <source>
        <dbReference type="ARBA" id="ARBA00022597"/>
    </source>
</evidence>
<dbReference type="NCBIfam" id="TIGR00830">
    <property type="entry name" value="PTBA"/>
    <property type="match status" value="1"/>
</dbReference>
<keyword evidence="9 12" id="KW-1133">Transmembrane helix</keyword>
<keyword evidence="8" id="KW-0418">Kinase</keyword>
<dbReference type="InterPro" id="IPR011055">
    <property type="entry name" value="Dup_hybrid_motif"/>
</dbReference>
<evidence type="ECO:0000256" key="9">
    <source>
        <dbReference type="ARBA" id="ARBA00022989"/>
    </source>
</evidence>
<organism evidence="16 17">
    <name type="scientific">Anaeromonas frigoriresistens</name>
    <dbReference type="NCBI Taxonomy" id="2683708"/>
    <lineage>
        <taxon>Bacteria</taxon>
        <taxon>Bacillati</taxon>
        <taxon>Bacillota</taxon>
        <taxon>Tissierellia</taxon>
        <taxon>Tissierellales</taxon>
        <taxon>Thermohalobacteraceae</taxon>
        <taxon>Anaeromonas</taxon>
    </lineage>
</organism>
<protein>
    <submittedName>
        <fullName evidence="16">Glucose PTS transporter subunit IIA</fullName>
    </submittedName>
</protein>
<dbReference type="SUPFAM" id="SSF51261">
    <property type="entry name" value="Duplicated hybrid motif"/>
    <property type="match status" value="1"/>
</dbReference>
<dbReference type="InterPro" id="IPR001996">
    <property type="entry name" value="PTS_IIB_1"/>
</dbReference>
<gene>
    <name evidence="16" type="ORF">GOQ27_02165</name>
</gene>
<dbReference type="PANTHER" id="PTHR30009:SF20">
    <property type="entry name" value="PTS SYSTEM GLUCOSE-SPECIFIC EIICB COMPONENT-RELATED"/>
    <property type="match status" value="1"/>
</dbReference>
<dbReference type="PROSITE" id="PS00371">
    <property type="entry name" value="PTS_EIIA_TYPE_1_HIS"/>
    <property type="match status" value="1"/>
</dbReference>
<dbReference type="GO" id="GO:0016301">
    <property type="term" value="F:kinase activity"/>
    <property type="evidence" value="ECO:0007669"/>
    <property type="project" value="UniProtKB-KW"/>
</dbReference>
<reference evidence="16" key="1">
    <citation type="submission" date="2019-12" db="EMBL/GenBank/DDBJ databases">
        <title>Clostridiaceae gen. nov. sp. nov., isolated from sediment in Xinjiang, China.</title>
        <authorList>
            <person name="Zhang R."/>
        </authorList>
    </citation>
    <scope>NUCLEOTIDE SEQUENCE</scope>
    <source>
        <strain evidence="16">D2Q-11</strain>
    </source>
</reference>
<dbReference type="FunFam" id="3.30.1360.60:FF:000001">
    <property type="entry name" value="PTS system glucose-specific IIBC component PtsG"/>
    <property type="match status" value="1"/>
</dbReference>
<dbReference type="PROSITE" id="PS51103">
    <property type="entry name" value="PTS_EIIC_TYPE_1"/>
    <property type="match status" value="1"/>
</dbReference>
<comment type="subcellular location">
    <subcellularLocation>
        <location evidence="1">Cell membrane</location>
        <topology evidence="1">Multi-pass membrane protein</topology>
    </subcellularLocation>
</comment>
<dbReference type="Pfam" id="PF02378">
    <property type="entry name" value="PTS_EIIC"/>
    <property type="match status" value="1"/>
</dbReference>
<dbReference type="InterPro" id="IPR003352">
    <property type="entry name" value="PTS_EIIC"/>
</dbReference>
<feature type="transmembrane region" description="Helical" evidence="12">
    <location>
        <begin position="50"/>
        <end position="70"/>
    </location>
</feature>
<dbReference type="InterPro" id="IPR036878">
    <property type="entry name" value="Glu_permease_IIB"/>
</dbReference>
<dbReference type="Gene3D" id="2.70.70.10">
    <property type="entry name" value="Glucose Permease (Domain IIA)"/>
    <property type="match status" value="1"/>
</dbReference>
<feature type="transmembrane region" description="Helical" evidence="12">
    <location>
        <begin position="20"/>
        <end position="38"/>
    </location>
</feature>
<feature type="transmembrane region" description="Helical" evidence="12">
    <location>
        <begin position="158"/>
        <end position="178"/>
    </location>
</feature>
<feature type="transmembrane region" description="Helical" evidence="12">
    <location>
        <begin position="118"/>
        <end position="138"/>
    </location>
</feature>
<comment type="caution">
    <text evidence="16">The sequence shown here is derived from an EMBL/GenBank/DDBJ whole genome shotgun (WGS) entry which is preliminary data.</text>
</comment>
<dbReference type="InterPro" id="IPR001127">
    <property type="entry name" value="PTS_EIIA_1_perm"/>
</dbReference>
<feature type="transmembrane region" description="Helical" evidence="12">
    <location>
        <begin position="259"/>
        <end position="277"/>
    </location>
</feature>
<evidence type="ECO:0000256" key="1">
    <source>
        <dbReference type="ARBA" id="ARBA00004651"/>
    </source>
</evidence>
<keyword evidence="17" id="KW-1185">Reference proteome</keyword>
<dbReference type="PROSITE" id="PS01035">
    <property type="entry name" value="PTS_EIIB_TYPE_1_CYS"/>
    <property type="match status" value="1"/>
</dbReference>
<dbReference type="PANTHER" id="PTHR30009">
    <property type="entry name" value="CYTOCHROME C-TYPE SYNTHESIS PROTEIN AND PTS TRANSMEMBRANE COMPONENT"/>
    <property type="match status" value="1"/>
</dbReference>
<evidence type="ECO:0000256" key="3">
    <source>
        <dbReference type="ARBA" id="ARBA00022475"/>
    </source>
</evidence>
<dbReference type="CDD" id="cd00210">
    <property type="entry name" value="PTS_IIA_glc"/>
    <property type="match status" value="1"/>
</dbReference>
<evidence type="ECO:0000313" key="16">
    <source>
        <dbReference type="EMBL" id="MBS4537245.1"/>
    </source>
</evidence>
<keyword evidence="4" id="KW-0762">Sugar transport</keyword>
<evidence type="ECO:0000313" key="17">
    <source>
        <dbReference type="Proteomes" id="UP000724672"/>
    </source>
</evidence>
<feature type="transmembrane region" description="Helical" evidence="12">
    <location>
        <begin position="284"/>
        <end position="301"/>
    </location>
</feature>
<keyword evidence="2" id="KW-0813">Transport</keyword>
<evidence type="ECO:0000259" key="15">
    <source>
        <dbReference type="PROSITE" id="PS51103"/>
    </source>
</evidence>
<dbReference type="EMBL" id="WSFT01000014">
    <property type="protein sequence ID" value="MBS4537245.1"/>
    <property type="molecule type" value="Genomic_DNA"/>
</dbReference>
<dbReference type="InterPro" id="IPR050429">
    <property type="entry name" value="PTS_Glucose_EIICBA"/>
</dbReference>
<evidence type="ECO:0000259" key="14">
    <source>
        <dbReference type="PROSITE" id="PS51098"/>
    </source>
</evidence>
<feature type="transmembrane region" description="Helical" evidence="12">
    <location>
        <begin position="360"/>
        <end position="382"/>
    </location>
</feature>
<evidence type="ECO:0000259" key="13">
    <source>
        <dbReference type="PROSITE" id="PS51093"/>
    </source>
</evidence>
<keyword evidence="3" id="KW-1003">Cell membrane</keyword>
<keyword evidence="5" id="KW-0808">Transferase</keyword>
<proteinExistence type="predicted"/>
<keyword evidence="6" id="KW-0598">Phosphotransferase system</keyword>
<evidence type="ECO:0000256" key="11">
    <source>
        <dbReference type="PROSITE-ProRule" id="PRU00421"/>
    </source>
</evidence>
<evidence type="ECO:0000256" key="7">
    <source>
        <dbReference type="ARBA" id="ARBA00022692"/>
    </source>
</evidence>
<evidence type="ECO:0000256" key="5">
    <source>
        <dbReference type="ARBA" id="ARBA00022679"/>
    </source>
</evidence>
<dbReference type="InterPro" id="IPR013013">
    <property type="entry name" value="PTS_EIIC_1"/>
</dbReference>
<dbReference type="CDD" id="cd00212">
    <property type="entry name" value="PTS_IIB_glc"/>
    <property type="match status" value="1"/>
</dbReference>
<feature type="active site" description="Phosphocysteine intermediate; for EIIB activity" evidence="11">
    <location>
        <position position="428"/>
    </location>
</feature>
<dbReference type="Pfam" id="PF00367">
    <property type="entry name" value="PTS_EIIB"/>
    <property type="match status" value="1"/>
</dbReference>
<feature type="domain" description="PTS EIIC type-1" evidence="15">
    <location>
        <begin position="6"/>
        <end position="394"/>
    </location>
</feature>
<evidence type="ECO:0000256" key="12">
    <source>
        <dbReference type="SAM" id="Phobius"/>
    </source>
</evidence>
<dbReference type="Gene3D" id="3.30.1360.60">
    <property type="entry name" value="Glucose permease domain IIB"/>
    <property type="match status" value="1"/>
</dbReference>
<dbReference type="InterPro" id="IPR018113">
    <property type="entry name" value="PTrfase_EIIB_Cys"/>
</dbReference>
<evidence type="ECO:0000256" key="6">
    <source>
        <dbReference type="ARBA" id="ARBA00022683"/>
    </source>
</evidence>
<sequence>MSNGRNKLFSILQKIGKSLMMPVSVLPAAGLLVALGRMLQNATETASGEITNSLFNGLGNILYSGGLAIFEQLPVVFAIGVAIGFAGGAGVAGLAAVVGYFTMTNVINVMGELRGLDLAINTGVFGGIIIGLVSAKLYQRFFRTKLHPVLGFFSGKRLVPIVTAATALGLGILFGFIWPPIQDLINSFGKSVMASELGPAFYAAGKRLLIPVGLHHVYYPPFLYEFGEFVTDTGEILRGETTRYFAGDPTAGRFMAAEFPIMLFGLPAATLAMYLRADKSKKKAIAGIMVPAALTSIITGITEPIEFAFIFVAPVLYVFHVAGAFVSGLLTNFFNIHLGYTFSASLIDYVVGFFNQQNSIYLFTIVGPIIFALYFAVFYYLIKALDLKTPGREDEEEGEITEISASEKAAEVLKALGDAKNIENIDACITRLRLNLHDSSIVDKKRLKNLGASGIMDAGGGNVQVIFGTESDQLKEEIKDIIAMGDVDSVKIKDDTTVSKEPTTTKSCDAPIAKKDEVIIKSPLTGELVKVEDVPDATFAQKFLGDGIAIKPTSGIVTAPIDGKIAQLFKTKHAIGIVTNEGVEILIHIGIDTVNMEGRGFEAFVSQGDTVKVGDKLIEFDLELIQNEAKSIITPVIITNIGDFKGFELLTEGKVNNNEDLLKINI</sequence>
<keyword evidence="7 12" id="KW-0812">Transmembrane</keyword>
<dbReference type="AlphaFoldDB" id="A0A942Z7S2"/>
<feature type="domain" description="PTS EIIA type-1" evidence="13">
    <location>
        <begin position="536"/>
        <end position="640"/>
    </location>
</feature>
<dbReference type="GO" id="GO:0009401">
    <property type="term" value="P:phosphoenolpyruvate-dependent sugar phosphotransferase system"/>
    <property type="evidence" value="ECO:0007669"/>
    <property type="project" value="UniProtKB-KW"/>
</dbReference>
<evidence type="ECO:0000256" key="8">
    <source>
        <dbReference type="ARBA" id="ARBA00022777"/>
    </source>
</evidence>
<dbReference type="FunFam" id="2.70.70.10:FF:000001">
    <property type="entry name" value="PTS system glucose-specific IIA component"/>
    <property type="match status" value="1"/>
</dbReference>